<feature type="transmembrane region" description="Helical" evidence="1">
    <location>
        <begin position="149"/>
        <end position="173"/>
    </location>
</feature>
<dbReference type="AlphaFoldDB" id="A0A6A6H4T3"/>
<evidence type="ECO:0000313" key="5">
    <source>
        <dbReference type="Proteomes" id="UP000800092"/>
    </source>
</evidence>
<dbReference type="InterPro" id="IPR000873">
    <property type="entry name" value="AMP-dep_synth/lig_dom"/>
</dbReference>
<accession>A0A6A6H4T3</accession>
<evidence type="ECO:0000256" key="1">
    <source>
        <dbReference type="SAM" id="Phobius"/>
    </source>
</evidence>
<dbReference type="InterPro" id="IPR020845">
    <property type="entry name" value="AMP-binding_CS"/>
</dbReference>
<reference evidence="4" key="1">
    <citation type="journal article" date="2020" name="Stud. Mycol.">
        <title>101 Dothideomycetes genomes: a test case for predicting lifestyles and emergence of pathogens.</title>
        <authorList>
            <person name="Haridas S."/>
            <person name="Albert R."/>
            <person name="Binder M."/>
            <person name="Bloem J."/>
            <person name="Labutti K."/>
            <person name="Salamov A."/>
            <person name="Andreopoulos B."/>
            <person name="Baker S."/>
            <person name="Barry K."/>
            <person name="Bills G."/>
            <person name="Bluhm B."/>
            <person name="Cannon C."/>
            <person name="Castanera R."/>
            <person name="Culley D."/>
            <person name="Daum C."/>
            <person name="Ezra D."/>
            <person name="Gonzalez J."/>
            <person name="Henrissat B."/>
            <person name="Kuo A."/>
            <person name="Liang C."/>
            <person name="Lipzen A."/>
            <person name="Lutzoni F."/>
            <person name="Magnuson J."/>
            <person name="Mondo S."/>
            <person name="Nolan M."/>
            <person name="Ohm R."/>
            <person name="Pangilinan J."/>
            <person name="Park H.-J."/>
            <person name="Ramirez L."/>
            <person name="Alfaro M."/>
            <person name="Sun H."/>
            <person name="Tritt A."/>
            <person name="Yoshinaga Y."/>
            <person name="Zwiers L.-H."/>
            <person name="Turgeon B."/>
            <person name="Goodwin S."/>
            <person name="Spatafora J."/>
            <person name="Crous P."/>
            <person name="Grigoriev I."/>
        </authorList>
    </citation>
    <scope>NUCLEOTIDE SEQUENCE</scope>
    <source>
        <strain evidence="4">Tuck. ex Michener</strain>
    </source>
</reference>
<dbReference type="Gene3D" id="3.40.50.12780">
    <property type="entry name" value="N-terminal domain of ligase-like"/>
    <property type="match status" value="1"/>
</dbReference>
<name>A0A6A6H4T3_VIRVR</name>
<keyword evidence="1" id="KW-1133">Transmembrane helix</keyword>
<dbReference type="PANTHER" id="PTHR42921:SF4">
    <property type="entry name" value="ACETOACETYL-COA SYNTHASE (AFU_ORTHOLOGUE AFUA_8G04770)"/>
    <property type="match status" value="1"/>
</dbReference>
<sequence>MDSNVVWRPPKPDHSNIAAYRHHVNKKFGLDIRDTQALHQWSIANPHDFWIDMYGYLQLVPALPPSITKAYDDTLQMRAIPEFFKGYTLNFAENVYARNHTRLNEIALIELREGMGLEGKKVTWAELWERVRVTRSALRRSGIKEGDRVAALVANSVWAVVLFLATGSLGAIFTSISPDLGTEGCVSRLKQVTPSILFADGDSTYKGHRSSMISKIESILQQLSEQPQIFIIPVSQPVSKYPHIDEFVARASPSDKLEFKRVPFNYPLFICYSSGTTGAPKCIVHQHGIIFQLVKVEIMHDNLGPGDTVMQFTSTTWIVFYVLNGQLAAGATCICYDGSPMYPDIRFMPRVLEKYKCALFGTSPRYLLELESSGCSPRHEFSLPHLRQINTTGAPLAPEQYAYIARAFPAGLLLANNAGGTDVGTSLLTSDLEGPLHAGEMQVPGLGMAIDVLDPETGASVKHTGADGEMVIAQPFPSMPTGFWNDPGRRIYQREYFTKWEGEGNKEKGGKSSVDVWAVSDWIRYNPRTKGWRMSGRSDGVLNPSGIRFGSGEVYAIVEAPPFNTERGVAETLCVGRRRPEDKDEAVFLFVRMQEGKRFTTELKNELKEAIAKGLSRRHVPRFMEEVKEIPYTVNGKKVEIAVKNLISGRDVKVSSTVANPKSLEGFRRFRDLEAEPRKAKL</sequence>
<dbReference type="PROSITE" id="PS00455">
    <property type="entry name" value="AMP_BINDING"/>
    <property type="match status" value="1"/>
</dbReference>
<gene>
    <name evidence="4" type="ORF">EV356DRAFT_524862</name>
</gene>
<dbReference type="PANTHER" id="PTHR42921">
    <property type="entry name" value="ACETOACETYL-COA SYNTHETASE"/>
    <property type="match status" value="1"/>
</dbReference>
<dbReference type="NCBIfam" id="TIGR01217">
    <property type="entry name" value="ac_ac_CoA_syn"/>
    <property type="match status" value="1"/>
</dbReference>
<evidence type="ECO:0000259" key="2">
    <source>
        <dbReference type="Pfam" id="PF00501"/>
    </source>
</evidence>
<keyword evidence="5" id="KW-1185">Reference proteome</keyword>
<dbReference type="InterPro" id="IPR045851">
    <property type="entry name" value="AMP-bd_C_sf"/>
</dbReference>
<dbReference type="InterPro" id="IPR025110">
    <property type="entry name" value="AMP-bd_C"/>
</dbReference>
<proteinExistence type="predicted"/>
<evidence type="ECO:0000259" key="3">
    <source>
        <dbReference type="Pfam" id="PF13193"/>
    </source>
</evidence>
<feature type="domain" description="AMP-dependent synthetase/ligase" evidence="2">
    <location>
        <begin position="104"/>
        <end position="475"/>
    </location>
</feature>
<evidence type="ECO:0000313" key="4">
    <source>
        <dbReference type="EMBL" id="KAF2233015.1"/>
    </source>
</evidence>
<feature type="domain" description="AMP-binding enzyme C-terminal" evidence="3">
    <location>
        <begin position="568"/>
        <end position="637"/>
    </location>
</feature>
<organism evidence="4 5">
    <name type="scientific">Viridothelium virens</name>
    <name type="common">Speckled blister lichen</name>
    <name type="synonym">Trypethelium virens</name>
    <dbReference type="NCBI Taxonomy" id="1048519"/>
    <lineage>
        <taxon>Eukaryota</taxon>
        <taxon>Fungi</taxon>
        <taxon>Dikarya</taxon>
        <taxon>Ascomycota</taxon>
        <taxon>Pezizomycotina</taxon>
        <taxon>Dothideomycetes</taxon>
        <taxon>Dothideomycetes incertae sedis</taxon>
        <taxon>Trypetheliales</taxon>
        <taxon>Trypetheliaceae</taxon>
        <taxon>Viridothelium</taxon>
    </lineage>
</organism>
<dbReference type="InterPro" id="IPR042099">
    <property type="entry name" value="ANL_N_sf"/>
</dbReference>
<dbReference type="Pfam" id="PF13193">
    <property type="entry name" value="AMP-binding_C"/>
    <property type="match status" value="1"/>
</dbReference>
<dbReference type="Gene3D" id="3.30.300.30">
    <property type="match status" value="1"/>
</dbReference>
<dbReference type="InterPro" id="IPR005914">
    <property type="entry name" value="Acac_CoA_synth"/>
</dbReference>
<dbReference type="EMBL" id="ML991810">
    <property type="protein sequence ID" value="KAF2233015.1"/>
    <property type="molecule type" value="Genomic_DNA"/>
</dbReference>
<dbReference type="Proteomes" id="UP000800092">
    <property type="component" value="Unassembled WGS sequence"/>
</dbReference>
<keyword evidence="1" id="KW-0812">Transmembrane</keyword>
<keyword evidence="1" id="KW-0472">Membrane</keyword>
<dbReference type="SUPFAM" id="SSF56801">
    <property type="entry name" value="Acetyl-CoA synthetase-like"/>
    <property type="match status" value="1"/>
</dbReference>
<dbReference type="GO" id="GO:0030729">
    <property type="term" value="F:acetoacetate-CoA ligase activity"/>
    <property type="evidence" value="ECO:0007669"/>
    <property type="project" value="InterPro"/>
</dbReference>
<protein>
    <submittedName>
        <fullName evidence="4">Acetoacetyl-CoA synthase</fullName>
    </submittedName>
</protein>
<dbReference type="GO" id="GO:0006629">
    <property type="term" value="P:lipid metabolic process"/>
    <property type="evidence" value="ECO:0007669"/>
    <property type="project" value="InterPro"/>
</dbReference>
<dbReference type="OrthoDB" id="10253869at2759"/>
<dbReference type="Pfam" id="PF00501">
    <property type="entry name" value="AMP-binding"/>
    <property type="match status" value="1"/>
</dbReference>